<evidence type="ECO:0000256" key="5">
    <source>
        <dbReference type="ARBA" id="ARBA00022737"/>
    </source>
</evidence>
<keyword evidence="6" id="KW-1133">Transmembrane helix</keyword>
<dbReference type="GO" id="GO:0031966">
    <property type="term" value="C:mitochondrial membrane"/>
    <property type="evidence" value="ECO:0007669"/>
    <property type="project" value="UniProtKB-SubCell"/>
</dbReference>
<dbReference type="PANTHER" id="PTHR45624:SF4">
    <property type="entry name" value="CONGESTED-LIKE TRACHEA PROTEIN-RELATED"/>
    <property type="match status" value="1"/>
</dbReference>
<keyword evidence="7" id="KW-0496">Mitochondrion</keyword>
<dbReference type="InterPro" id="IPR023395">
    <property type="entry name" value="MCP_dom_sf"/>
</dbReference>
<reference evidence="11" key="1">
    <citation type="submission" date="2023-04" db="EMBL/GenBank/DDBJ databases">
        <title>Ambrosiozyma monospora NBRC 1965.</title>
        <authorList>
            <person name="Ichikawa N."/>
            <person name="Sato H."/>
            <person name="Tonouchi N."/>
        </authorList>
    </citation>
    <scope>NUCLEOTIDE SEQUENCE</scope>
    <source>
        <strain evidence="11">NBRC 1965</strain>
    </source>
</reference>
<dbReference type="SUPFAM" id="SSF103506">
    <property type="entry name" value="Mitochondrial carrier"/>
    <property type="match status" value="1"/>
</dbReference>
<keyword evidence="3 10" id="KW-0813">Transport</keyword>
<evidence type="ECO:0000256" key="4">
    <source>
        <dbReference type="ARBA" id="ARBA00022692"/>
    </source>
</evidence>
<dbReference type="OrthoDB" id="14252at2759"/>
<comment type="caution">
    <text evidence="11">The sequence shown here is derived from an EMBL/GenBank/DDBJ whole genome shotgun (WGS) entry which is preliminary data.</text>
</comment>
<sequence>MDEVDSIIEESNIVKDNIKSFTSGGFGGICAVLTGHPFDLVKVLLQTGKFKTVPSAFTHIAKTSGPLGFYKGVSSPLLGVTPMFAVSFWGYDTGKKIVYGITKKKETEELTTAEISAAGFLSAIPTTLIAAPFERVKVVMQISKEKVGFGETVKKLYKEGGLRSIFKGSLATLARDGPGSAVYFATYEVLKKQLTPGDGTELSVGAVMTAGGFAGIAMWLTIFPVDTIKSVQQSSSVKLNISQVTKQIYNQGGGIKAFFPGLTPALLRSFPANAATFLGVEVAKKFLADF</sequence>
<proteinExistence type="inferred from homology"/>
<evidence type="ECO:0000256" key="7">
    <source>
        <dbReference type="ARBA" id="ARBA00023128"/>
    </source>
</evidence>
<evidence type="ECO:0000256" key="10">
    <source>
        <dbReference type="RuleBase" id="RU000488"/>
    </source>
</evidence>
<feature type="repeat" description="Solcar" evidence="9">
    <location>
        <begin position="15"/>
        <end position="97"/>
    </location>
</feature>
<dbReference type="Pfam" id="PF00153">
    <property type="entry name" value="Mito_carr"/>
    <property type="match status" value="3"/>
</dbReference>
<comment type="subcellular location">
    <subcellularLocation>
        <location evidence="1">Mitochondrion membrane</location>
        <topology evidence="1">Multi-pass membrane protein</topology>
    </subcellularLocation>
</comment>
<comment type="similarity">
    <text evidence="2 10">Belongs to the mitochondrial carrier (TC 2.A.29) family.</text>
</comment>
<organism evidence="11 12">
    <name type="scientific">Ambrosiozyma monospora</name>
    <name type="common">Yeast</name>
    <name type="synonym">Endomycopsis monosporus</name>
    <dbReference type="NCBI Taxonomy" id="43982"/>
    <lineage>
        <taxon>Eukaryota</taxon>
        <taxon>Fungi</taxon>
        <taxon>Dikarya</taxon>
        <taxon>Ascomycota</taxon>
        <taxon>Saccharomycotina</taxon>
        <taxon>Pichiomycetes</taxon>
        <taxon>Pichiales</taxon>
        <taxon>Pichiaceae</taxon>
        <taxon>Ambrosiozyma</taxon>
    </lineage>
</organism>
<keyword evidence="5" id="KW-0677">Repeat</keyword>
<protein>
    <submittedName>
        <fullName evidence="11">Unnamed protein product</fullName>
    </submittedName>
</protein>
<keyword evidence="8 9" id="KW-0472">Membrane</keyword>
<feature type="repeat" description="Solcar" evidence="9">
    <location>
        <begin position="110"/>
        <end position="193"/>
    </location>
</feature>
<dbReference type="InterPro" id="IPR018108">
    <property type="entry name" value="MCP_transmembrane"/>
</dbReference>
<dbReference type="EMBL" id="BSXU01001219">
    <property type="protein sequence ID" value="GMG25086.1"/>
    <property type="molecule type" value="Genomic_DNA"/>
</dbReference>
<dbReference type="PANTHER" id="PTHR45624">
    <property type="entry name" value="MITOCHONDRIAL BASIC AMINO ACIDS TRANSPORTER-RELATED"/>
    <property type="match status" value="1"/>
</dbReference>
<dbReference type="Gene3D" id="1.50.40.10">
    <property type="entry name" value="Mitochondrial carrier domain"/>
    <property type="match status" value="1"/>
</dbReference>
<accession>A0A9W6YXT9</accession>
<gene>
    <name evidence="11" type="ORF">Amon01_000304800</name>
</gene>
<evidence type="ECO:0000256" key="9">
    <source>
        <dbReference type="PROSITE-ProRule" id="PRU00282"/>
    </source>
</evidence>
<name>A0A9W6YXT9_AMBMO</name>
<dbReference type="GO" id="GO:1902603">
    <property type="term" value="P:carnitine transmembrane transport"/>
    <property type="evidence" value="ECO:0007669"/>
    <property type="project" value="TreeGrafter"/>
</dbReference>
<evidence type="ECO:0000313" key="11">
    <source>
        <dbReference type="EMBL" id="GMG25086.1"/>
    </source>
</evidence>
<evidence type="ECO:0000256" key="8">
    <source>
        <dbReference type="ARBA" id="ARBA00023136"/>
    </source>
</evidence>
<dbReference type="GO" id="GO:0006839">
    <property type="term" value="P:mitochondrial transport"/>
    <property type="evidence" value="ECO:0007669"/>
    <property type="project" value="TreeGrafter"/>
</dbReference>
<evidence type="ECO:0000256" key="1">
    <source>
        <dbReference type="ARBA" id="ARBA00004225"/>
    </source>
</evidence>
<keyword evidence="4 9" id="KW-0812">Transmembrane</keyword>
<evidence type="ECO:0000256" key="6">
    <source>
        <dbReference type="ARBA" id="ARBA00022989"/>
    </source>
</evidence>
<dbReference type="Proteomes" id="UP001165063">
    <property type="component" value="Unassembled WGS sequence"/>
</dbReference>
<evidence type="ECO:0000256" key="2">
    <source>
        <dbReference type="ARBA" id="ARBA00006375"/>
    </source>
</evidence>
<dbReference type="InterPro" id="IPR050567">
    <property type="entry name" value="Mitochondrial_Carrier"/>
</dbReference>
<keyword evidence="12" id="KW-1185">Reference proteome</keyword>
<dbReference type="AlphaFoldDB" id="A0A9W6YXT9"/>
<evidence type="ECO:0000256" key="3">
    <source>
        <dbReference type="ARBA" id="ARBA00022448"/>
    </source>
</evidence>
<dbReference type="PROSITE" id="PS50920">
    <property type="entry name" value="SOLCAR"/>
    <property type="match status" value="3"/>
</dbReference>
<dbReference type="GO" id="GO:0015227">
    <property type="term" value="F:O-acyl-L-carnitine transmembrane transporter activity"/>
    <property type="evidence" value="ECO:0007669"/>
    <property type="project" value="TreeGrafter"/>
</dbReference>
<feature type="repeat" description="Solcar" evidence="9">
    <location>
        <begin position="202"/>
        <end position="286"/>
    </location>
</feature>
<evidence type="ECO:0000313" key="12">
    <source>
        <dbReference type="Proteomes" id="UP001165063"/>
    </source>
</evidence>